<name>A0A9N7VDN3_PLEPL</name>
<evidence type="ECO:0000256" key="1">
    <source>
        <dbReference type="SAM" id="MobiDB-lite"/>
    </source>
</evidence>
<evidence type="ECO:0000313" key="2">
    <source>
        <dbReference type="EMBL" id="CAB1447509.1"/>
    </source>
</evidence>
<feature type="compositionally biased region" description="Low complexity" evidence="1">
    <location>
        <begin position="56"/>
        <end position="66"/>
    </location>
</feature>
<dbReference type="AlphaFoldDB" id="A0A9N7VDN3"/>
<comment type="caution">
    <text evidence="2">The sequence shown here is derived from an EMBL/GenBank/DDBJ whole genome shotgun (WGS) entry which is preliminary data.</text>
</comment>
<organism evidence="2 3">
    <name type="scientific">Pleuronectes platessa</name>
    <name type="common">European plaice</name>
    <dbReference type="NCBI Taxonomy" id="8262"/>
    <lineage>
        <taxon>Eukaryota</taxon>
        <taxon>Metazoa</taxon>
        <taxon>Chordata</taxon>
        <taxon>Craniata</taxon>
        <taxon>Vertebrata</taxon>
        <taxon>Euteleostomi</taxon>
        <taxon>Actinopterygii</taxon>
        <taxon>Neopterygii</taxon>
        <taxon>Teleostei</taxon>
        <taxon>Neoteleostei</taxon>
        <taxon>Acanthomorphata</taxon>
        <taxon>Carangaria</taxon>
        <taxon>Pleuronectiformes</taxon>
        <taxon>Pleuronectoidei</taxon>
        <taxon>Pleuronectidae</taxon>
        <taxon>Pleuronectes</taxon>
    </lineage>
</organism>
<accession>A0A9N7VDN3</accession>
<reference evidence="2" key="1">
    <citation type="submission" date="2020-03" db="EMBL/GenBank/DDBJ databases">
        <authorList>
            <person name="Weist P."/>
        </authorList>
    </citation>
    <scope>NUCLEOTIDE SEQUENCE</scope>
</reference>
<keyword evidence="3" id="KW-1185">Reference proteome</keyword>
<proteinExistence type="predicted"/>
<evidence type="ECO:0000313" key="3">
    <source>
        <dbReference type="Proteomes" id="UP001153269"/>
    </source>
</evidence>
<dbReference type="Proteomes" id="UP001153269">
    <property type="component" value="Unassembled WGS sequence"/>
</dbReference>
<dbReference type="EMBL" id="CADEAL010003948">
    <property type="protein sequence ID" value="CAB1447509.1"/>
    <property type="molecule type" value="Genomic_DNA"/>
</dbReference>
<gene>
    <name evidence="2" type="ORF">PLEPLA_LOCUS35197</name>
</gene>
<sequence>MLRENYRLIPFGFIDLPVVEYFAVDGPLIGMEPLETCWTGATVMLMKADTVHRLGSSDSSPASLTSANTSKSKNRAKVSASHRLCETSAACYYNCTTLDGSLDPKASPLSQRSQGPGGITMPL</sequence>
<protein>
    <submittedName>
        <fullName evidence="2">Uncharacterized protein</fullName>
    </submittedName>
</protein>
<feature type="region of interest" description="Disordered" evidence="1">
    <location>
        <begin position="99"/>
        <end position="123"/>
    </location>
</feature>
<feature type="region of interest" description="Disordered" evidence="1">
    <location>
        <begin position="53"/>
        <end position="76"/>
    </location>
</feature>